<keyword evidence="3" id="KW-1185">Reference proteome</keyword>
<name>A0A3N0XLA1_ANAGA</name>
<evidence type="ECO:0000313" key="2">
    <source>
        <dbReference type="EMBL" id="ROI64781.1"/>
    </source>
</evidence>
<gene>
    <name evidence="2" type="ORF">DPX16_3328</name>
</gene>
<dbReference type="Proteomes" id="UP000281406">
    <property type="component" value="Unassembled WGS sequence"/>
</dbReference>
<feature type="chain" id="PRO_5018052349" evidence="1">
    <location>
        <begin position="22"/>
        <end position="104"/>
    </location>
</feature>
<reference evidence="2 3" key="1">
    <citation type="submission" date="2018-10" db="EMBL/GenBank/DDBJ databases">
        <title>Genome assembly for a Yunnan-Guizhou Plateau 3E fish, Anabarilius grahami (Regan), and its evolutionary and genetic applications.</title>
        <authorList>
            <person name="Jiang W."/>
        </authorList>
    </citation>
    <scope>NUCLEOTIDE SEQUENCE [LARGE SCALE GENOMIC DNA]</scope>
    <source>
        <strain evidence="2">AG-KIZ</strain>
        <tissue evidence="2">Muscle</tissue>
    </source>
</reference>
<dbReference type="EMBL" id="RJVU01069905">
    <property type="protein sequence ID" value="ROI64781.1"/>
    <property type="molecule type" value="Genomic_DNA"/>
</dbReference>
<evidence type="ECO:0000256" key="1">
    <source>
        <dbReference type="SAM" id="SignalP"/>
    </source>
</evidence>
<organism evidence="2 3">
    <name type="scientific">Anabarilius grahami</name>
    <name type="common">Kanglang fish</name>
    <name type="synonym">Barilius grahami</name>
    <dbReference type="NCBI Taxonomy" id="495550"/>
    <lineage>
        <taxon>Eukaryota</taxon>
        <taxon>Metazoa</taxon>
        <taxon>Chordata</taxon>
        <taxon>Craniata</taxon>
        <taxon>Vertebrata</taxon>
        <taxon>Euteleostomi</taxon>
        <taxon>Actinopterygii</taxon>
        <taxon>Neopterygii</taxon>
        <taxon>Teleostei</taxon>
        <taxon>Ostariophysi</taxon>
        <taxon>Cypriniformes</taxon>
        <taxon>Xenocyprididae</taxon>
        <taxon>Xenocypridinae</taxon>
        <taxon>Xenocypridinae incertae sedis</taxon>
        <taxon>Anabarilius</taxon>
    </lineage>
</organism>
<keyword evidence="1" id="KW-0732">Signal</keyword>
<accession>A0A3N0XLA1</accession>
<evidence type="ECO:0000313" key="3">
    <source>
        <dbReference type="Proteomes" id="UP000281406"/>
    </source>
</evidence>
<protein>
    <submittedName>
        <fullName evidence="2">DNA polymerase beta</fullName>
    </submittedName>
</protein>
<feature type="signal peptide" evidence="1">
    <location>
        <begin position="1"/>
        <end position="21"/>
    </location>
</feature>
<dbReference type="OrthoDB" id="205514at2759"/>
<comment type="caution">
    <text evidence="2">The sequence shown here is derived from an EMBL/GenBank/DDBJ whole genome shotgun (WGS) entry which is preliminary data.</text>
</comment>
<proteinExistence type="predicted"/>
<dbReference type="AlphaFoldDB" id="A0A3N0XLA1"/>
<sequence length="104" mass="11700">MRSTAGCLILAILLGASMSKAAIEVTFARMSDEMQKEARHSLLVAQLIYTNYNEIANYIATVDIKSVAGEPLVDSEKDIFEYIQWKYREMKDRSECVCVCALVI</sequence>